<dbReference type="Gene3D" id="3.50.50.60">
    <property type="entry name" value="FAD/NAD(P)-binding domain"/>
    <property type="match status" value="1"/>
</dbReference>
<dbReference type="PANTHER" id="PTHR43004">
    <property type="entry name" value="TRK SYSTEM POTASSIUM UPTAKE PROTEIN"/>
    <property type="match status" value="1"/>
</dbReference>
<proteinExistence type="predicted"/>
<dbReference type="InterPro" id="IPR002938">
    <property type="entry name" value="FAD-bd"/>
</dbReference>
<dbReference type="AlphaFoldDB" id="A0A919Y7G6"/>
<dbReference type="PRINTS" id="PR00420">
    <property type="entry name" value="RNGMNOXGNASE"/>
</dbReference>
<dbReference type="NCBIfam" id="NF006092">
    <property type="entry name" value="PRK08244.1"/>
    <property type="match status" value="1"/>
</dbReference>
<dbReference type="Gene3D" id="3.40.30.120">
    <property type="match status" value="1"/>
</dbReference>
<accession>A0A919Y7G6</accession>
<dbReference type="Proteomes" id="UP000682811">
    <property type="component" value="Unassembled WGS sequence"/>
</dbReference>
<gene>
    <name evidence="5" type="primary">yhjG_1</name>
    <name evidence="5" type="ORF">J34TS1_04440</name>
</gene>
<protein>
    <submittedName>
        <fullName evidence="5">Aromatic compound monooxygenase YhjG</fullName>
    </submittedName>
</protein>
<evidence type="ECO:0000256" key="1">
    <source>
        <dbReference type="ARBA" id="ARBA00001974"/>
    </source>
</evidence>
<dbReference type="GO" id="GO:0016709">
    <property type="term" value="F:oxidoreductase activity, acting on paired donors, with incorporation or reduction of molecular oxygen, NAD(P)H as one donor, and incorporation of one atom of oxygen"/>
    <property type="evidence" value="ECO:0007669"/>
    <property type="project" value="UniProtKB-ARBA"/>
</dbReference>
<keyword evidence="2" id="KW-0285">Flavoprotein</keyword>
<keyword evidence="3" id="KW-0274">FAD</keyword>
<reference evidence="5 6" key="1">
    <citation type="submission" date="2021-03" db="EMBL/GenBank/DDBJ databases">
        <title>Antimicrobial resistance genes in bacteria isolated from Japanese honey, and their potential for conferring macrolide and lincosamide resistance in the American foulbrood pathogen Paenibacillus larvae.</title>
        <authorList>
            <person name="Okamoto M."/>
            <person name="Kumagai M."/>
            <person name="Kanamori H."/>
            <person name="Takamatsu D."/>
        </authorList>
    </citation>
    <scope>NUCLEOTIDE SEQUENCE [LARGE SCALE GENOMIC DNA]</scope>
    <source>
        <strain evidence="5 6">J34TS1</strain>
    </source>
</reference>
<evidence type="ECO:0000313" key="6">
    <source>
        <dbReference type="Proteomes" id="UP000682811"/>
    </source>
</evidence>
<dbReference type="Pfam" id="PF01494">
    <property type="entry name" value="FAD_binding_3"/>
    <property type="match status" value="1"/>
</dbReference>
<dbReference type="SUPFAM" id="SSF51905">
    <property type="entry name" value="FAD/NAD(P)-binding domain"/>
    <property type="match status" value="1"/>
</dbReference>
<dbReference type="PANTHER" id="PTHR43004:SF19">
    <property type="entry name" value="BINDING MONOOXYGENASE, PUTATIVE (JCVI)-RELATED"/>
    <property type="match status" value="1"/>
</dbReference>
<dbReference type="Pfam" id="PF21274">
    <property type="entry name" value="Rng_hyd_C"/>
    <property type="match status" value="1"/>
</dbReference>
<dbReference type="RefSeq" id="WP_212976810.1">
    <property type="nucleotide sequence ID" value="NZ_AP025343.1"/>
</dbReference>
<keyword evidence="6" id="KW-1185">Reference proteome</keyword>
<evidence type="ECO:0000313" key="5">
    <source>
        <dbReference type="EMBL" id="GIO45679.1"/>
    </source>
</evidence>
<organism evidence="5 6">
    <name type="scientific">Paenibacillus azoreducens</name>
    <dbReference type="NCBI Taxonomy" id="116718"/>
    <lineage>
        <taxon>Bacteria</taxon>
        <taxon>Bacillati</taxon>
        <taxon>Bacillota</taxon>
        <taxon>Bacilli</taxon>
        <taxon>Bacillales</taxon>
        <taxon>Paenibacillaceae</taxon>
        <taxon>Paenibacillus</taxon>
    </lineage>
</organism>
<evidence type="ECO:0000256" key="3">
    <source>
        <dbReference type="ARBA" id="ARBA00022827"/>
    </source>
</evidence>
<name>A0A919Y7G6_9BACL</name>
<dbReference type="InterPro" id="IPR050641">
    <property type="entry name" value="RIFMO-like"/>
</dbReference>
<dbReference type="EMBL" id="BORT01000001">
    <property type="protein sequence ID" value="GIO45679.1"/>
    <property type="molecule type" value="Genomic_DNA"/>
</dbReference>
<keyword evidence="5" id="KW-0560">Oxidoreductase</keyword>
<sequence>MDYDVILIGGGPVGMMLAGELALAGVKVCILERLKSTTPFSRALTVHPRTLEIMDMRGLKSKLLDRGRRLPMGHFASLDTPLDFSVLDSSSNYTLFLPQSETEEVLEQWALNLGVEIRRETEALSVHQDEEGVAVRMSGPQGEGTLRSAYVVGTDGAKSLVRKQAGIPFEGHDATFMAILADADLPGLPPMSVVSRMAEKGIVSILPIDSTTYRILILDPERSSVSKHGPVTMEELRSSLIRTAGSDFGLAEAKWMSRFGNATRQASRYRENRLFLAGDAAHIHFPAGGQGMNIGLQEAVNLGWKLAGAIQGWAPEWLLDSYHAERFPWSTAMLGNTEAQFTLIDTSPGVMELRSIMSKLLLHPEVNHQMAEQISALNVHYPSDDRAPHHVLNGKRSAELILRLKNGDLASSYQLLRSGKFLLLHLSSDVNNSEEWNRYGHLQVIEASLAAKAAHWDDVHTALIRPDGHIAWAVPVSDPDPAGTIRDGVVRWAGELRSLTGDSYEQKPGVK</sequence>
<evidence type="ECO:0000256" key="2">
    <source>
        <dbReference type="ARBA" id="ARBA00022630"/>
    </source>
</evidence>
<dbReference type="GO" id="GO:0071949">
    <property type="term" value="F:FAD binding"/>
    <property type="evidence" value="ECO:0007669"/>
    <property type="project" value="InterPro"/>
</dbReference>
<evidence type="ECO:0000259" key="4">
    <source>
        <dbReference type="Pfam" id="PF01494"/>
    </source>
</evidence>
<keyword evidence="5" id="KW-0503">Monooxygenase</keyword>
<dbReference type="InterPro" id="IPR036188">
    <property type="entry name" value="FAD/NAD-bd_sf"/>
</dbReference>
<comment type="caution">
    <text evidence="5">The sequence shown here is derived from an EMBL/GenBank/DDBJ whole genome shotgun (WGS) entry which is preliminary data.</text>
</comment>
<feature type="domain" description="FAD-binding" evidence="4">
    <location>
        <begin position="2"/>
        <end position="335"/>
    </location>
</feature>
<dbReference type="Gene3D" id="3.30.70.2450">
    <property type="match status" value="1"/>
</dbReference>
<comment type="cofactor">
    <cofactor evidence="1">
        <name>FAD</name>
        <dbReference type="ChEBI" id="CHEBI:57692"/>
    </cofactor>
</comment>